<dbReference type="InterPro" id="IPR036388">
    <property type="entry name" value="WH-like_DNA-bd_sf"/>
</dbReference>
<dbReference type="InterPro" id="IPR036390">
    <property type="entry name" value="WH_DNA-bd_sf"/>
</dbReference>
<dbReference type="InterPro" id="IPR015421">
    <property type="entry name" value="PyrdxlP-dep_Trfase_major"/>
</dbReference>
<comment type="similarity">
    <text evidence="1">In the C-terminal section; belongs to the class-I pyridoxal-phosphate-dependent aminotransferase family.</text>
</comment>
<organism evidence="7 8">
    <name type="scientific">Paractinoplanes abujensis</name>
    <dbReference type="NCBI Taxonomy" id="882441"/>
    <lineage>
        <taxon>Bacteria</taxon>
        <taxon>Bacillati</taxon>
        <taxon>Actinomycetota</taxon>
        <taxon>Actinomycetes</taxon>
        <taxon>Micromonosporales</taxon>
        <taxon>Micromonosporaceae</taxon>
        <taxon>Paractinoplanes</taxon>
    </lineage>
</organism>
<keyword evidence="7" id="KW-0808">Transferase</keyword>
<evidence type="ECO:0000256" key="5">
    <source>
        <dbReference type="ARBA" id="ARBA00023163"/>
    </source>
</evidence>
<protein>
    <submittedName>
        <fullName evidence="7">GntR family transcriptional regulator/MocR family aminotransferase</fullName>
    </submittedName>
</protein>
<dbReference type="RefSeq" id="WP_184950470.1">
    <property type="nucleotide sequence ID" value="NZ_BOMC01000004.1"/>
</dbReference>
<name>A0A7W7CN77_9ACTN</name>
<dbReference type="GO" id="GO:0008483">
    <property type="term" value="F:transaminase activity"/>
    <property type="evidence" value="ECO:0007669"/>
    <property type="project" value="UniProtKB-KW"/>
</dbReference>
<dbReference type="Pfam" id="PF00155">
    <property type="entry name" value="Aminotran_1_2"/>
    <property type="match status" value="1"/>
</dbReference>
<keyword evidence="7" id="KW-0032">Aminotransferase</keyword>
<dbReference type="AlphaFoldDB" id="A0A7W7CN77"/>
<evidence type="ECO:0000256" key="4">
    <source>
        <dbReference type="ARBA" id="ARBA00023125"/>
    </source>
</evidence>
<dbReference type="GO" id="GO:0003677">
    <property type="term" value="F:DNA binding"/>
    <property type="evidence" value="ECO:0007669"/>
    <property type="project" value="UniProtKB-KW"/>
</dbReference>
<dbReference type="Pfam" id="PF00392">
    <property type="entry name" value="GntR"/>
    <property type="match status" value="1"/>
</dbReference>
<dbReference type="SMART" id="SM00345">
    <property type="entry name" value="HTH_GNTR"/>
    <property type="match status" value="1"/>
</dbReference>
<dbReference type="InterPro" id="IPR004839">
    <property type="entry name" value="Aminotransferase_I/II_large"/>
</dbReference>
<dbReference type="PRINTS" id="PR00035">
    <property type="entry name" value="HTHGNTR"/>
</dbReference>
<dbReference type="InterPro" id="IPR051446">
    <property type="entry name" value="HTH_trans_reg/aminotransferase"/>
</dbReference>
<dbReference type="CDD" id="cd00609">
    <property type="entry name" value="AAT_like"/>
    <property type="match status" value="1"/>
</dbReference>
<evidence type="ECO:0000256" key="3">
    <source>
        <dbReference type="ARBA" id="ARBA00023015"/>
    </source>
</evidence>
<keyword evidence="3" id="KW-0805">Transcription regulation</keyword>
<sequence length="471" mass="51266">MEVAVRLDPAGSLAEQIYRQLRDAVLDGRLRREEALPSSRDLAGQLKVSRNTVTAAYERLIAEGYLVGRGGAGTFVNAMPVALPDAPQLPSGSLVPRAVWPRMPIPPDYSETPEFDFRVGAPDTRLFPYTAWRRLLTSQFRQSAVGTGMPVEPAGHLGLRTLLAGHLRTARTIETHPRDVLITSGAQQALDLIGRVLLEPGATAVVEEPGYAPPKLVWEAQGATVIGVPVDEQGLIVEALPPGARVVYVTPSHQYPTGVAMTLRRRVELLAWAQRHDAAIVEDDYDSEFRYTEQQLEPLHSLDRSGRVLYIGSFSKVLLPTLRLGYLIHPTSLRHALHAAKFLADWHTSLPPQAAMADFLAQGLYARHLRRVRRVYRQRHDRITAALAGPLAAHLTVVPSSAGLHLSALPRGAPTDDVLTRARAAGLGLASYPEIAAAAPGQPGIVLGYGMIDAHRITEGLTRLRQCLDAC</sequence>
<dbReference type="EMBL" id="JACHMF010000001">
    <property type="protein sequence ID" value="MBB4691679.1"/>
    <property type="molecule type" value="Genomic_DNA"/>
</dbReference>
<keyword evidence="4" id="KW-0238">DNA-binding</keyword>
<dbReference type="GO" id="GO:0003700">
    <property type="term" value="F:DNA-binding transcription factor activity"/>
    <property type="evidence" value="ECO:0007669"/>
    <property type="project" value="InterPro"/>
</dbReference>
<dbReference type="CDD" id="cd07377">
    <property type="entry name" value="WHTH_GntR"/>
    <property type="match status" value="1"/>
</dbReference>
<dbReference type="PANTHER" id="PTHR46577">
    <property type="entry name" value="HTH-TYPE TRANSCRIPTIONAL REGULATORY PROTEIN GABR"/>
    <property type="match status" value="1"/>
</dbReference>
<dbReference type="SUPFAM" id="SSF53383">
    <property type="entry name" value="PLP-dependent transferases"/>
    <property type="match status" value="1"/>
</dbReference>
<reference evidence="7 8" key="1">
    <citation type="submission" date="2020-08" db="EMBL/GenBank/DDBJ databases">
        <title>Sequencing the genomes of 1000 actinobacteria strains.</title>
        <authorList>
            <person name="Klenk H.-P."/>
        </authorList>
    </citation>
    <scope>NUCLEOTIDE SEQUENCE [LARGE SCALE GENOMIC DNA]</scope>
    <source>
        <strain evidence="7 8">DSM 45518</strain>
    </source>
</reference>
<dbReference type="PANTHER" id="PTHR46577:SF1">
    <property type="entry name" value="HTH-TYPE TRANSCRIPTIONAL REGULATORY PROTEIN GABR"/>
    <property type="match status" value="1"/>
</dbReference>
<dbReference type="SUPFAM" id="SSF46785">
    <property type="entry name" value="Winged helix' DNA-binding domain"/>
    <property type="match status" value="1"/>
</dbReference>
<dbReference type="PROSITE" id="PS50949">
    <property type="entry name" value="HTH_GNTR"/>
    <property type="match status" value="1"/>
</dbReference>
<evidence type="ECO:0000313" key="8">
    <source>
        <dbReference type="Proteomes" id="UP000542742"/>
    </source>
</evidence>
<accession>A0A7W7CN77</accession>
<evidence type="ECO:0000313" key="7">
    <source>
        <dbReference type="EMBL" id="MBB4691679.1"/>
    </source>
</evidence>
<keyword evidence="2" id="KW-0663">Pyridoxal phosphate</keyword>
<dbReference type="InterPro" id="IPR015424">
    <property type="entry name" value="PyrdxlP-dep_Trfase"/>
</dbReference>
<dbReference type="Gene3D" id="3.40.640.10">
    <property type="entry name" value="Type I PLP-dependent aspartate aminotransferase-like (Major domain)"/>
    <property type="match status" value="1"/>
</dbReference>
<evidence type="ECO:0000256" key="2">
    <source>
        <dbReference type="ARBA" id="ARBA00022898"/>
    </source>
</evidence>
<dbReference type="InterPro" id="IPR000524">
    <property type="entry name" value="Tscrpt_reg_HTH_GntR"/>
</dbReference>
<dbReference type="Gene3D" id="1.10.10.10">
    <property type="entry name" value="Winged helix-like DNA-binding domain superfamily/Winged helix DNA-binding domain"/>
    <property type="match status" value="1"/>
</dbReference>
<dbReference type="GO" id="GO:0030170">
    <property type="term" value="F:pyridoxal phosphate binding"/>
    <property type="evidence" value="ECO:0007669"/>
    <property type="project" value="InterPro"/>
</dbReference>
<proteinExistence type="inferred from homology"/>
<dbReference type="Proteomes" id="UP000542742">
    <property type="component" value="Unassembled WGS sequence"/>
</dbReference>
<feature type="domain" description="HTH gntR-type" evidence="6">
    <location>
        <begin position="11"/>
        <end position="79"/>
    </location>
</feature>
<gene>
    <name evidence="7" type="ORF">BKA14_001827</name>
</gene>
<evidence type="ECO:0000259" key="6">
    <source>
        <dbReference type="PROSITE" id="PS50949"/>
    </source>
</evidence>
<evidence type="ECO:0000256" key="1">
    <source>
        <dbReference type="ARBA" id="ARBA00005384"/>
    </source>
</evidence>
<keyword evidence="5" id="KW-0804">Transcription</keyword>
<keyword evidence="8" id="KW-1185">Reference proteome</keyword>
<comment type="caution">
    <text evidence="7">The sequence shown here is derived from an EMBL/GenBank/DDBJ whole genome shotgun (WGS) entry which is preliminary data.</text>
</comment>